<evidence type="ECO:0000259" key="8">
    <source>
        <dbReference type="PROSITE" id="PS51767"/>
    </source>
</evidence>
<dbReference type="GO" id="GO:0006508">
    <property type="term" value="P:proteolysis"/>
    <property type="evidence" value="ECO:0007669"/>
    <property type="project" value="UniProtKB-KW"/>
</dbReference>
<reference evidence="9" key="2">
    <citation type="submission" date="2023-05" db="EMBL/GenBank/DDBJ databases">
        <authorList>
            <person name="Schelkunov M.I."/>
        </authorList>
    </citation>
    <scope>NUCLEOTIDE SEQUENCE</scope>
    <source>
        <strain evidence="9">Hsosn_3</strain>
        <tissue evidence="9">Leaf</tissue>
    </source>
</reference>
<dbReference type="InterPro" id="IPR032861">
    <property type="entry name" value="TAXi_N"/>
</dbReference>
<evidence type="ECO:0000256" key="1">
    <source>
        <dbReference type="ARBA" id="ARBA00007447"/>
    </source>
</evidence>
<dbReference type="Pfam" id="PF14541">
    <property type="entry name" value="TAXi_C"/>
    <property type="match status" value="1"/>
</dbReference>
<keyword evidence="3" id="KW-0064">Aspartyl protease</keyword>
<accession>A0AAD8NC15</accession>
<dbReference type="PRINTS" id="PR00792">
    <property type="entry name" value="PEPSIN"/>
</dbReference>
<dbReference type="InterPro" id="IPR032799">
    <property type="entry name" value="TAXi_C"/>
</dbReference>
<keyword evidence="7" id="KW-0472">Membrane</keyword>
<name>A0AAD8NC15_9APIA</name>
<dbReference type="Gene3D" id="2.40.70.10">
    <property type="entry name" value="Acid Proteases"/>
    <property type="match status" value="2"/>
</dbReference>
<keyword evidence="7" id="KW-1133">Transmembrane helix</keyword>
<evidence type="ECO:0000256" key="2">
    <source>
        <dbReference type="ARBA" id="ARBA00022670"/>
    </source>
</evidence>
<dbReference type="PANTHER" id="PTHR13683:SF768">
    <property type="entry name" value="EUKARYOTIC ASPARTYL PROTEASE FAMILY PROTEIN"/>
    <property type="match status" value="1"/>
</dbReference>
<dbReference type="Proteomes" id="UP001237642">
    <property type="component" value="Unassembled WGS sequence"/>
</dbReference>
<dbReference type="CDD" id="cd05476">
    <property type="entry name" value="pepsin_A_like_plant"/>
    <property type="match status" value="1"/>
</dbReference>
<feature type="transmembrane region" description="Helical" evidence="7">
    <location>
        <begin position="463"/>
        <end position="482"/>
    </location>
</feature>
<organism evidence="9 10">
    <name type="scientific">Heracleum sosnowskyi</name>
    <dbReference type="NCBI Taxonomy" id="360622"/>
    <lineage>
        <taxon>Eukaryota</taxon>
        <taxon>Viridiplantae</taxon>
        <taxon>Streptophyta</taxon>
        <taxon>Embryophyta</taxon>
        <taxon>Tracheophyta</taxon>
        <taxon>Spermatophyta</taxon>
        <taxon>Magnoliopsida</taxon>
        <taxon>eudicotyledons</taxon>
        <taxon>Gunneridae</taxon>
        <taxon>Pentapetalae</taxon>
        <taxon>asterids</taxon>
        <taxon>campanulids</taxon>
        <taxon>Apiales</taxon>
        <taxon>Apiaceae</taxon>
        <taxon>Apioideae</taxon>
        <taxon>apioid superclade</taxon>
        <taxon>Tordylieae</taxon>
        <taxon>Tordyliinae</taxon>
        <taxon>Heracleum</taxon>
    </lineage>
</organism>
<evidence type="ECO:0000256" key="3">
    <source>
        <dbReference type="ARBA" id="ARBA00022750"/>
    </source>
</evidence>
<sequence length="483" mass="52861">MDYLRKKMNVVMLILGIVLVVESGLVSGNSFMVQHRYGARAERSLRALRAHDSKRHGRMLGAIDFPIGGKGRAGDQSLFFTKIGIGTPSKDFHLQVDTGSDLLWVHCVGCNSCPKETKLNIKLAQYDPKGSSTSKAMSCEGDFCTNIFNAPNKECKDENLCTFSITYGDGSKTGGYFVQDFIHFNQASADLKTTFFNGNVTFGCGMEKSGEDSDEAVDGIIGFGQADTSALSQLAAAKKAKKVFSHCLDGKEGGGIFSIGEVIKPQYSSTPMIPDMPHYNVIMNGLEVAGEHIEIQSETSDTGDSGTIIDSGSTLAYLPDNVLKPLMQKILAKKPNVKLHTLEDQFSCFKYDDDVDDAFPVVTFHFKGSLALKVYPHEYLFQVDDDQCFGWMSSNIQSDDGKQFTLLGDLALSNKLVVYDLEDQTIGWTPYNCSSSIKVKDERSGKEYALSSHNLSAASINSLNMAMISALLFMTFILSTLIM</sequence>
<feature type="domain" description="Peptidase A1" evidence="8">
    <location>
        <begin position="79"/>
        <end position="429"/>
    </location>
</feature>
<dbReference type="InterPro" id="IPR034161">
    <property type="entry name" value="Pepsin-like_plant"/>
</dbReference>
<dbReference type="PROSITE" id="PS51767">
    <property type="entry name" value="PEPTIDASE_A1"/>
    <property type="match status" value="1"/>
</dbReference>
<feature type="active site" evidence="6">
    <location>
        <position position="97"/>
    </location>
</feature>
<dbReference type="SUPFAM" id="SSF50630">
    <property type="entry name" value="Acid proteases"/>
    <property type="match status" value="1"/>
</dbReference>
<evidence type="ECO:0000313" key="10">
    <source>
        <dbReference type="Proteomes" id="UP001237642"/>
    </source>
</evidence>
<dbReference type="Pfam" id="PF14543">
    <property type="entry name" value="TAXi_N"/>
    <property type="match status" value="1"/>
</dbReference>
<proteinExistence type="inferred from homology"/>
<keyword evidence="10" id="KW-1185">Reference proteome</keyword>
<evidence type="ECO:0000256" key="5">
    <source>
        <dbReference type="ARBA" id="ARBA00023180"/>
    </source>
</evidence>
<evidence type="ECO:0000256" key="7">
    <source>
        <dbReference type="SAM" id="Phobius"/>
    </source>
</evidence>
<evidence type="ECO:0000256" key="6">
    <source>
        <dbReference type="PIRSR" id="PIRSR601461-1"/>
    </source>
</evidence>
<keyword evidence="5" id="KW-0325">Glycoprotein</keyword>
<dbReference type="InterPro" id="IPR021109">
    <property type="entry name" value="Peptidase_aspartic_dom_sf"/>
</dbReference>
<evidence type="ECO:0000256" key="4">
    <source>
        <dbReference type="ARBA" id="ARBA00022801"/>
    </source>
</evidence>
<dbReference type="InterPro" id="IPR001461">
    <property type="entry name" value="Aspartic_peptidase_A1"/>
</dbReference>
<feature type="active site" evidence="6">
    <location>
        <position position="310"/>
    </location>
</feature>
<dbReference type="GO" id="GO:0004190">
    <property type="term" value="F:aspartic-type endopeptidase activity"/>
    <property type="evidence" value="ECO:0007669"/>
    <property type="project" value="UniProtKB-KW"/>
</dbReference>
<reference evidence="9" key="1">
    <citation type="submission" date="2023-02" db="EMBL/GenBank/DDBJ databases">
        <title>Genome of toxic invasive species Heracleum sosnowskyi carries increased number of genes despite the absence of recent whole-genome duplications.</title>
        <authorList>
            <person name="Schelkunov M."/>
            <person name="Shtratnikova V."/>
            <person name="Makarenko M."/>
            <person name="Klepikova A."/>
            <person name="Omelchenko D."/>
            <person name="Novikova G."/>
            <person name="Obukhova E."/>
            <person name="Bogdanov V."/>
            <person name="Penin A."/>
            <person name="Logacheva M."/>
        </authorList>
    </citation>
    <scope>NUCLEOTIDE SEQUENCE</scope>
    <source>
        <strain evidence="9">Hsosn_3</strain>
        <tissue evidence="9">Leaf</tissue>
    </source>
</reference>
<gene>
    <name evidence="9" type="ORF">POM88_002506</name>
</gene>
<evidence type="ECO:0000313" key="9">
    <source>
        <dbReference type="EMBL" id="KAK1402901.1"/>
    </source>
</evidence>
<keyword evidence="2" id="KW-0645">Protease</keyword>
<comment type="caution">
    <text evidence="9">The sequence shown here is derived from an EMBL/GenBank/DDBJ whole genome shotgun (WGS) entry which is preliminary data.</text>
</comment>
<dbReference type="InterPro" id="IPR033121">
    <property type="entry name" value="PEPTIDASE_A1"/>
</dbReference>
<keyword evidence="7" id="KW-0812">Transmembrane</keyword>
<comment type="similarity">
    <text evidence="1">Belongs to the peptidase A1 family.</text>
</comment>
<protein>
    <submittedName>
        <fullName evidence="9">Aspartic proteinase-like protein 2</fullName>
    </submittedName>
</protein>
<dbReference type="PANTHER" id="PTHR13683">
    <property type="entry name" value="ASPARTYL PROTEASES"/>
    <property type="match status" value="1"/>
</dbReference>
<dbReference type="EMBL" id="JAUIZM010000001">
    <property type="protein sequence ID" value="KAK1402901.1"/>
    <property type="molecule type" value="Genomic_DNA"/>
</dbReference>
<keyword evidence="4" id="KW-0378">Hydrolase</keyword>
<dbReference type="AlphaFoldDB" id="A0AAD8NC15"/>